<dbReference type="InterPro" id="IPR005754">
    <property type="entry name" value="Sortase"/>
</dbReference>
<dbReference type="SUPFAM" id="SSF63817">
    <property type="entry name" value="Sortase"/>
    <property type="match status" value="1"/>
</dbReference>
<keyword evidence="2" id="KW-0472">Membrane</keyword>
<dbReference type="OrthoDB" id="5242879at2"/>
<dbReference type="InterPro" id="IPR023365">
    <property type="entry name" value="Sortase_dom-sf"/>
</dbReference>
<keyword evidence="1" id="KW-0378">Hydrolase</keyword>
<dbReference type="EMBL" id="PTIX01000017">
    <property type="protein sequence ID" value="PPK64863.1"/>
    <property type="molecule type" value="Genomic_DNA"/>
</dbReference>
<feature type="transmembrane region" description="Helical" evidence="2">
    <location>
        <begin position="236"/>
        <end position="258"/>
    </location>
</feature>
<proteinExistence type="predicted"/>
<name>A0A2S6GI48_9PSEU</name>
<evidence type="ECO:0000313" key="4">
    <source>
        <dbReference type="Proteomes" id="UP000239203"/>
    </source>
</evidence>
<dbReference type="AlphaFoldDB" id="A0A2S6GI48"/>
<gene>
    <name evidence="3" type="ORF">CLV40_117102</name>
</gene>
<keyword evidence="2" id="KW-1133">Transmembrane helix</keyword>
<protein>
    <submittedName>
        <fullName evidence="3">LPXTG-site transpeptidase (Sortase) family protein</fullName>
    </submittedName>
</protein>
<sequence length="294" mass="31172">MTMVRTRPTEVLTGRRSLPVALVAVATLAGLALGFVAFAFLLTPLQANHEQDRLYDQLREQLGEATAAPFSADGPLRVIEPGTPVAVLEIPALGLRKVVVEGTTSGDLTAGVGHRRDTALPGQYGVSLVYGRRAAYGGPFGEVVNLVPGNEIHVVTGQGTFTYLVDGTRRDGDPVPAPLTDGGARLTLVTASGRPFMPESTVYVDATLAEGDAQPAPVRRPQLVPPDEKAMRSDRAAVPLLALWIPALGLAVAATVWLRHRFGRAEGLLIGVPICLAVLWNVYDTGLRLLPNLL</sequence>
<evidence type="ECO:0000256" key="2">
    <source>
        <dbReference type="SAM" id="Phobius"/>
    </source>
</evidence>
<evidence type="ECO:0000313" key="3">
    <source>
        <dbReference type="EMBL" id="PPK64863.1"/>
    </source>
</evidence>
<reference evidence="3 4" key="1">
    <citation type="submission" date="2018-02" db="EMBL/GenBank/DDBJ databases">
        <title>Genomic Encyclopedia of Archaeal and Bacterial Type Strains, Phase II (KMG-II): from individual species to whole genera.</title>
        <authorList>
            <person name="Goeker M."/>
        </authorList>
    </citation>
    <scope>NUCLEOTIDE SEQUENCE [LARGE SCALE GENOMIC DNA]</scope>
    <source>
        <strain evidence="3 4">YU 961-1</strain>
    </source>
</reference>
<feature type="transmembrane region" description="Helical" evidence="2">
    <location>
        <begin position="20"/>
        <end position="42"/>
    </location>
</feature>
<keyword evidence="2" id="KW-0812">Transmembrane</keyword>
<accession>A0A2S6GI48</accession>
<organism evidence="3 4">
    <name type="scientific">Actinokineospora auranticolor</name>
    <dbReference type="NCBI Taxonomy" id="155976"/>
    <lineage>
        <taxon>Bacteria</taxon>
        <taxon>Bacillati</taxon>
        <taxon>Actinomycetota</taxon>
        <taxon>Actinomycetes</taxon>
        <taxon>Pseudonocardiales</taxon>
        <taxon>Pseudonocardiaceae</taxon>
        <taxon>Actinokineospora</taxon>
    </lineage>
</organism>
<feature type="transmembrane region" description="Helical" evidence="2">
    <location>
        <begin position="265"/>
        <end position="283"/>
    </location>
</feature>
<keyword evidence="4" id="KW-1185">Reference proteome</keyword>
<dbReference type="Gene3D" id="2.40.260.10">
    <property type="entry name" value="Sortase"/>
    <property type="match status" value="1"/>
</dbReference>
<comment type="caution">
    <text evidence="3">The sequence shown here is derived from an EMBL/GenBank/DDBJ whole genome shotgun (WGS) entry which is preliminary data.</text>
</comment>
<dbReference type="Pfam" id="PF04203">
    <property type="entry name" value="Sortase"/>
    <property type="match status" value="1"/>
</dbReference>
<dbReference type="InterPro" id="IPR042003">
    <property type="entry name" value="Sortase_E"/>
</dbReference>
<dbReference type="CDD" id="cd05830">
    <property type="entry name" value="Sortase_E"/>
    <property type="match status" value="1"/>
</dbReference>
<dbReference type="Proteomes" id="UP000239203">
    <property type="component" value="Unassembled WGS sequence"/>
</dbReference>
<dbReference type="RefSeq" id="WP_104481630.1">
    <property type="nucleotide sequence ID" value="NZ_CP154825.1"/>
</dbReference>
<dbReference type="GO" id="GO:0016787">
    <property type="term" value="F:hydrolase activity"/>
    <property type="evidence" value="ECO:0007669"/>
    <property type="project" value="UniProtKB-KW"/>
</dbReference>
<evidence type="ECO:0000256" key="1">
    <source>
        <dbReference type="ARBA" id="ARBA00022801"/>
    </source>
</evidence>